<dbReference type="AlphaFoldDB" id="A0AAV7N4H2"/>
<organism evidence="2 3">
    <name type="scientific">Pleurodeles waltl</name>
    <name type="common">Iberian ribbed newt</name>
    <dbReference type="NCBI Taxonomy" id="8319"/>
    <lineage>
        <taxon>Eukaryota</taxon>
        <taxon>Metazoa</taxon>
        <taxon>Chordata</taxon>
        <taxon>Craniata</taxon>
        <taxon>Vertebrata</taxon>
        <taxon>Euteleostomi</taxon>
        <taxon>Amphibia</taxon>
        <taxon>Batrachia</taxon>
        <taxon>Caudata</taxon>
        <taxon>Salamandroidea</taxon>
        <taxon>Salamandridae</taxon>
        <taxon>Pleurodelinae</taxon>
        <taxon>Pleurodeles</taxon>
    </lineage>
</organism>
<name>A0AAV7N4H2_PLEWA</name>
<dbReference type="Proteomes" id="UP001066276">
    <property type="component" value="Chromosome 9"/>
</dbReference>
<evidence type="ECO:0000313" key="3">
    <source>
        <dbReference type="Proteomes" id="UP001066276"/>
    </source>
</evidence>
<comment type="caution">
    <text evidence="2">The sequence shown here is derived from an EMBL/GenBank/DDBJ whole genome shotgun (WGS) entry which is preliminary data.</text>
</comment>
<accession>A0AAV7N4H2</accession>
<proteinExistence type="predicted"/>
<evidence type="ECO:0000313" key="2">
    <source>
        <dbReference type="EMBL" id="KAJ1110926.1"/>
    </source>
</evidence>
<evidence type="ECO:0000256" key="1">
    <source>
        <dbReference type="SAM" id="MobiDB-lite"/>
    </source>
</evidence>
<gene>
    <name evidence="2" type="ORF">NDU88_008272</name>
</gene>
<feature type="region of interest" description="Disordered" evidence="1">
    <location>
        <begin position="85"/>
        <end position="113"/>
    </location>
</feature>
<keyword evidence="3" id="KW-1185">Reference proteome</keyword>
<dbReference type="EMBL" id="JANPWB010000013">
    <property type="protein sequence ID" value="KAJ1110926.1"/>
    <property type="molecule type" value="Genomic_DNA"/>
</dbReference>
<sequence>MCGWSASVLQSCETALGGLDRVIATAGAAVGVACWSRATLELRHTSRVALRVPLWGNSGSGSTSAPAGTLRKTAREDLRKEVEAGKTVKHSGVRGRGSPPRSLERLGHGREKTSWRLKRGSEFGEANGEPVLCKGNKKQKRSATMKLKVKNKVTPSLRSYFSIKPRITAPSPSWAEVNQDKQAMGDLSLRVMVDEVEAGDNNRDSVAVERDELQPPLVNISCIGGSNMSDGDAPLLQWNSKEVAPLLESTPQSTGSHDQTTVGLRLLPSPVLL</sequence>
<protein>
    <submittedName>
        <fullName evidence="2">Uncharacterized protein</fullName>
    </submittedName>
</protein>
<feature type="compositionally biased region" description="Basic and acidic residues" evidence="1">
    <location>
        <begin position="102"/>
        <end position="113"/>
    </location>
</feature>
<reference evidence="2" key="1">
    <citation type="journal article" date="2022" name="bioRxiv">
        <title>Sequencing and chromosome-scale assembly of the giantPleurodeles waltlgenome.</title>
        <authorList>
            <person name="Brown T."/>
            <person name="Elewa A."/>
            <person name="Iarovenko S."/>
            <person name="Subramanian E."/>
            <person name="Araus A.J."/>
            <person name="Petzold A."/>
            <person name="Susuki M."/>
            <person name="Suzuki K.-i.T."/>
            <person name="Hayashi T."/>
            <person name="Toyoda A."/>
            <person name="Oliveira C."/>
            <person name="Osipova E."/>
            <person name="Leigh N.D."/>
            <person name="Simon A."/>
            <person name="Yun M.H."/>
        </authorList>
    </citation>
    <scope>NUCLEOTIDE SEQUENCE</scope>
    <source>
        <strain evidence="2">20211129_DDA</strain>
        <tissue evidence="2">Liver</tissue>
    </source>
</reference>